<dbReference type="Proteomes" id="UP000663855">
    <property type="component" value="Unassembled WGS sequence"/>
</dbReference>
<protein>
    <submittedName>
        <fullName evidence="1">Uncharacterized protein</fullName>
    </submittedName>
</protein>
<comment type="caution">
    <text evidence="1">The sequence shown here is derived from an EMBL/GenBank/DDBJ whole genome shotgun (WGS) entry which is preliminary data.</text>
</comment>
<evidence type="ECO:0000313" key="1">
    <source>
        <dbReference type="EMBL" id="CAF1047670.1"/>
    </source>
</evidence>
<dbReference type="EMBL" id="CAJNOV010001071">
    <property type="protein sequence ID" value="CAF1047670.1"/>
    <property type="molecule type" value="Genomic_DNA"/>
</dbReference>
<sequence length="112" mass="13252">MANADVKRSINAIRILKDVNERVLKSSQLWKDTKRTNEHYSNLFTLIEKLNNSWYPFCRLEKTDDSDDEIDDSDYKIDDIDQELIPDISKIQADQSAIFDTIKYELEKLFDM</sequence>
<dbReference type="Proteomes" id="UP000681967">
    <property type="component" value="Unassembled WGS sequence"/>
</dbReference>
<accession>A0A814K8S1</accession>
<dbReference type="AlphaFoldDB" id="A0A814K8S1"/>
<evidence type="ECO:0000313" key="3">
    <source>
        <dbReference type="Proteomes" id="UP000663855"/>
    </source>
</evidence>
<proteinExistence type="predicted"/>
<reference evidence="1" key="1">
    <citation type="submission" date="2021-02" db="EMBL/GenBank/DDBJ databases">
        <authorList>
            <person name="Nowell W R."/>
        </authorList>
    </citation>
    <scope>NUCLEOTIDE SEQUENCE</scope>
</reference>
<organism evidence="1 3">
    <name type="scientific">Rotaria magnacalcarata</name>
    <dbReference type="NCBI Taxonomy" id="392030"/>
    <lineage>
        <taxon>Eukaryota</taxon>
        <taxon>Metazoa</taxon>
        <taxon>Spiralia</taxon>
        <taxon>Gnathifera</taxon>
        <taxon>Rotifera</taxon>
        <taxon>Eurotatoria</taxon>
        <taxon>Bdelloidea</taxon>
        <taxon>Philodinida</taxon>
        <taxon>Philodinidae</taxon>
        <taxon>Rotaria</taxon>
    </lineage>
</organism>
<gene>
    <name evidence="2" type="ORF">BYL167_LOCUS50729</name>
    <name evidence="1" type="ORF">CJN711_LOCUS4588</name>
</gene>
<evidence type="ECO:0000313" key="2">
    <source>
        <dbReference type="EMBL" id="CAF4865295.1"/>
    </source>
</evidence>
<name>A0A814K8S1_9BILA</name>
<dbReference type="EMBL" id="CAJOBH010156861">
    <property type="protein sequence ID" value="CAF4865295.1"/>
    <property type="molecule type" value="Genomic_DNA"/>
</dbReference>